<dbReference type="EMBL" id="LHPG02000023">
    <property type="protein sequence ID" value="PRW20445.1"/>
    <property type="molecule type" value="Genomic_DNA"/>
</dbReference>
<sequence length="147" mass="15504">MRRAAQLVLLAARQAAGSTPALSSQPAALPVLRSAAGAFGPTHARWSHCSCSGDLTLPPPQKVLVEYSPAEVDAFIAFADAVEEEFEGIMVDGVEVPDRPHAFDIRLEDGQTIYSRAEKAAAATAESLPQYSDLFARLRAAGLQAAA</sequence>
<accession>A0A2P6TCT1</accession>
<name>A0A2P6TCT1_CHLSO</name>
<keyword evidence="2" id="KW-1185">Reference proteome</keyword>
<dbReference type="GO" id="GO:0004497">
    <property type="term" value="F:monooxygenase activity"/>
    <property type="evidence" value="ECO:0007669"/>
    <property type="project" value="UniProtKB-KW"/>
</dbReference>
<gene>
    <name evidence="1" type="ORF">C2E21_8893</name>
</gene>
<dbReference type="OrthoDB" id="60822at2759"/>
<protein>
    <submittedName>
        <fullName evidence="1">L-lysine 6-monooxygenase</fullName>
    </submittedName>
</protein>
<dbReference type="AlphaFoldDB" id="A0A2P6TCT1"/>
<organism evidence="1 2">
    <name type="scientific">Chlorella sorokiniana</name>
    <name type="common">Freshwater green alga</name>
    <dbReference type="NCBI Taxonomy" id="3076"/>
    <lineage>
        <taxon>Eukaryota</taxon>
        <taxon>Viridiplantae</taxon>
        <taxon>Chlorophyta</taxon>
        <taxon>core chlorophytes</taxon>
        <taxon>Trebouxiophyceae</taxon>
        <taxon>Chlorellales</taxon>
        <taxon>Chlorellaceae</taxon>
        <taxon>Chlorella clade</taxon>
        <taxon>Chlorella</taxon>
    </lineage>
</organism>
<evidence type="ECO:0000313" key="2">
    <source>
        <dbReference type="Proteomes" id="UP000239899"/>
    </source>
</evidence>
<dbReference type="Proteomes" id="UP000239899">
    <property type="component" value="Unassembled WGS sequence"/>
</dbReference>
<comment type="caution">
    <text evidence="1">The sequence shown here is derived from an EMBL/GenBank/DDBJ whole genome shotgun (WGS) entry which is preliminary data.</text>
</comment>
<evidence type="ECO:0000313" key="1">
    <source>
        <dbReference type="EMBL" id="PRW20445.1"/>
    </source>
</evidence>
<reference evidence="1 2" key="1">
    <citation type="journal article" date="2018" name="Plant J.">
        <title>Genome sequences of Chlorella sorokiniana UTEX 1602 and Micractinium conductrix SAG 241.80: implications to maltose excretion by a green alga.</title>
        <authorList>
            <person name="Arriola M.B."/>
            <person name="Velmurugan N."/>
            <person name="Zhang Y."/>
            <person name="Plunkett M.H."/>
            <person name="Hondzo H."/>
            <person name="Barney B.M."/>
        </authorList>
    </citation>
    <scope>NUCLEOTIDE SEQUENCE [LARGE SCALE GENOMIC DNA]</scope>
    <source>
        <strain evidence="2">UTEX 1602</strain>
    </source>
</reference>
<proteinExistence type="predicted"/>